<comment type="similarity">
    <text evidence="1">Belongs to the aldo/keto reductase family.</text>
</comment>
<evidence type="ECO:0000256" key="2">
    <source>
        <dbReference type="ARBA" id="ARBA00022857"/>
    </source>
</evidence>
<dbReference type="PANTHER" id="PTHR43827">
    <property type="entry name" value="2,5-DIKETO-D-GLUCONIC ACID REDUCTASE"/>
    <property type="match status" value="1"/>
</dbReference>
<feature type="binding site" evidence="5">
    <location>
        <position position="116"/>
    </location>
    <ligand>
        <name>substrate</name>
    </ligand>
</feature>
<dbReference type="FunFam" id="3.20.20.100:FF:000015">
    <property type="entry name" value="Oxidoreductase, aldo/keto reductase family"/>
    <property type="match status" value="1"/>
</dbReference>
<evidence type="ECO:0000256" key="4">
    <source>
        <dbReference type="PIRSR" id="PIRSR000097-1"/>
    </source>
</evidence>
<dbReference type="InterPro" id="IPR023210">
    <property type="entry name" value="NADP_OxRdtase_dom"/>
</dbReference>
<organism evidence="8 9">
    <name type="scientific">Limosilactobacillus albertensis</name>
    <dbReference type="NCBI Taxonomy" id="2759752"/>
    <lineage>
        <taxon>Bacteria</taxon>
        <taxon>Bacillati</taxon>
        <taxon>Bacillota</taxon>
        <taxon>Bacilli</taxon>
        <taxon>Lactobacillales</taxon>
        <taxon>Lactobacillaceae</taxon>
        <taxon>Limosilactobacillus</taxon>
    </lineage>
</organism>
<evidence type="ECO:0000256" key="6">
    <source>
        <dbReference type="PIRSR" id="PIRSR000097-3"/>
    </source>
</evidence>
<proteinExistence type="inferred from homology"/>
<evidence type="ECO:0000256" key="3">
    <source>
        <dbReference type="ARBA" id="ARBA00023002"/>
    </source>
</evidence>
<dbReference type="PANTHER" id="PTHR43827:SF3">
    <property type="entry name" value="NADP-DEPENDENT OXIDOREDUCTASE DOMAIN-CONTAINING PROTEIN"/>
    <property type="match status" value="1"/>
</dbReference>
<dbReference type="CDD" id="cd19071">
    <property type="entry name" value="AKR_AKR1-5-like"/>
    <property type="match status" value="1"/>
</dbReference>
<evidence type="ECO:0000256" key="1">
    <source>
        <dbReference type="ARBA" id="ARBA00007905"/>
    </source>
</evidence>
<gene>
    <name evidence="8" type="ORF">H5S40_05815</name>
</gene>
<keyword evidence="9" id="KW-1185">Reference proteome</keyword>
<evidence type="ECO:0000313" key="9">
    <source>
        <dbReference type="Proteomes" id="UP000518316"/>
    </source>
</evidence>
<dbReference type="InterPro" id="IPR020471">
    <property type="entry name" value="AKR"/>
</dbReference>
<evidence type="ECO:0000313" key="8">
    <source>
        <dbReference type="EMBL" id="MBB1069665.1"/>
    </source>
</evidence>
<dbReference type="InterPro" id="IPR036812">
    <property type="entry name" value="NAD(P)_OxRdtase_dom_sf"/>
</dbReference>
<dbReference type="Pfam" id="PF00248">
    <property type="entry name" value="Aldo_ket_red"/>
    <property type="match status" value="1"/>
</dbReference>
<dbReference type="PROSITE" id="PS00062">
    <property type="entry name" value="ALDOKETO_REDUCTASE_2"/>
    <property type="match status" value="1"/>
</dbReference>
<dbReference type="AlphaFoldDB" id="A0A7W3TRP2"/>
<dbReference type="RefSeq" id="WP_182598234.1">
    <property type="nucleotide sequence ID" value="NZ_JACIVC010000055.1"/>
</dbReference>
<feature type="domain" description="NADP-dependent oxidoreductase" evidence="7">
    <location>
        <begin position="20"/>
        <end position="266"/>
    </location>
</feature>
<evidence type="ECO:0000256" key="5">
    <source>
        <dbReference type="PIRSR" id="PIRSR000097-2"/>
    </source>
</evidence>
<dbReference type="SUPFAM" id="SSF51430">
    <property type="entry name" value="NAD(P)-linked oxidoreductase"/>
    <property type="match status" value="1"/>
</dbReference>
<dbReference type="EMBL" id="JACIVC010000055">
    <property type="protein sequence ID" value="MBB1069665.1"/>
    <property type="molecule type" value="Genomic_DNA"/>
</dbReference>
<protein>
    <submittedName>
        <fullName evidence="8">Aldo/keto reductase</fullName>
    </submittedName>
</protein>
<name>A0A7W3TRP2_9LACO</name>
<evidence type="ECO:0000259" key="7">
    <source>
        <dbReference type="Pfam" id="PF00248"/>
    </source>
</evidence>
<feature type="site" description="Lowers pKa of active site Tyr" evidence="6">
    <location>
        <position position="82"/>
    </location>
</feature>
<dbReference type="InterPro" id="IPR018170">
    <property type="entry name" value="Aldo/ket_reductase_CS"/>
</dbReference>
<reference evidence="8 9" key="1">
    <citation type="submission" date="2020-07" db="EMBL/GenBank/DDBJ databases">
        <title>Description of Limosilactobacillus balticus sp. nov., Limosilactobacillus agrestis sp. nov., Limosilactobacillus albertensis sp. nov., Limosilactobacillus rudii sp. nov., Limosilactobacillus fastidiosus sp. nov., five novel Limosilactobacillus species isolated from the vertebrate gastrointestinal tract, and proposal of 6 subspecies of Limosilactobacillus reuteri adapted to the gastrointestinal tract of specific vertebrate hosts.</title>
        <authorList>
            <person name="Li F."/>
            <person name="Cheng C."/>
            <person name="Zheng J."/>
            <person name="Quevedo R.M."/>
            <person name="Li J."/>
            <person name="Roos S."/>
            <person name="Gaenzle M.G."/>
            <person name="Walter J."/>
        </authorList>
    </citation>
    <scope>NUCLEOTIDE SEQUENCE [LARGE SCALE GENOMIC DNA]</scope>
    <source>
        <strain evidence="8 9">RRLNB_1_1</strain>
    </source>
</reference>
<keyword evidence="2" id="KW-0521">NADP</keyword>
<keyword evidence="3" id="KW-0560">Oxidoreductase</keyword>
<sequence>MNQDLQSKIKLNNGLLMPQLGLGVWKTSLNETRQMVKEAIENDYVLIDTAKQYGNEEAVGKGIQDGLTSTGRKRASIFLTTKIFNGDQGNYDKLRKAFSAQLQKLQTDYVDLLLLHWPVNNKYNESWRALQDIYADGEAKAIGVCNFNVERMTDLLDHAKVLPAVNQIEFNPLIHQPAIVDFCHQKDIQLEAWSPLGNGRLLANDAIAKIAEHHQKTPAQVILRWEIQQNFIVLTKTTHPQRMKENADIFDFTLSPNEIAQIDQLDTEKHSIWYDKFKWSGNPDGVDDYIAKPGAF</sequence>
<dbReference type="Proteomes" id="UP000518316">
    <property type="component" value="Unassembled WGS sequence"/>
</dbReference>
<dbReference type="GO" id="GO:0016616">
    <property type="term" value="F:oxidoreductase activity, acting on the CH-OH group of donors, NAD or NADP as acceptor"/>
    <property type="evidence" value="ECO:0007669"/>
    <property type="project" value="UniProtKB-ARBA"/>
</dbReference>
<dbReference type="Gene3D" id="3.20.20.100">
    <property type="entry name" value="NADP-dependent oxidoreductase domain"/>
    <property type="match status" value="1"/>
</dbReference>
<feature type="active site" description="Proton donor" evidence="4">
    <location>
        <position position="53"/>
    </location>
</feature>
<comment type="caution">
    <text evidence="8">The sequence shown here is derived from an EMBL/GenBank/DDBJ whole genome shotgun (WGS) entry which is preliminary data.</text>
</comment>
<dbReference type="PIRSF" id="PIRSF000097">
    <property type="entry name" value="AKR"/>
    <property type="match status" value="1"/>
</dbReference>
<dbReference type="PRINTS" id="PR00069">
    <property type="entry name" value="ALDKETRDTASE"/>
</dbReference>
<accession>A0A7W3TRP2</accession>